<name>D8MAD2_BLAHO</name>
<accession>D8MAD2</accession>
<dbReference type="PANTHER" id="PTHR16023:SF0">
    <property type="entry name" value="PROTEIN VAC14 HOMOLOG"/>
    <property type="match status" value="1"/>
</dbReference>
<reference evidence="1" key="1">
    <citation type="submission" date="2010-02" db="EMBL/GenBank/DDBJ databases">
        <title>Sequencing and annotation of the Blastocystis hominis genome.</title>
        <authorList>
            <person name="Wincker P."/>
        </authorList>
    </citation>
    <scope>NUCLEOTIDE SEQUENCE</scope>
    <source>
        <strain evidence="1">Singapore isolate B</strain>
    </source>
</reference>
<dbReference type="GO" id="GO:0010008">
    <property type="term" value="C:endosome membrane"/>
    <property type="evidence" value="ECO:0007669"/>
    <property type="project" value="TreeGrafter"/>
</dbReference>
<dbReference type="InParanoid" id="D8MAD2"/>
<evidence type="ECO:0000313" key="2">
    <source>
        <dbReference type="Proteomes" id="UP000008312"/>
    </source>
</evidence>
<gene>
    <name evidence="1" type="ORF">GSBLH_T00006864001</name>
</gene>
<dbReference type="InterPro" id="IPR016024">
    <property type="entry name" value="ARM-type_fold"/>
</dbReference>
<dbReference type="Gene3D" id="1.25.10.10">
    <property type="entry name" value="Leucine-rich Repeat Variant"/>
    <property type="match status" value="1"/>
</dbReference>
<sequence length="160" mass="18166">MEKIEGIPEISALTLKNLGDKSYDRRKCSAEEITAVFAKYYNEGNEDKTKKILGVMQTDFLRSPNVNYRNGALVTISSIAFFLDTNAVKYFPIILNPVLKCLEDSDSKVRYYSSEALYNIAKAARTGVISYFDRFFYALCYLFSDVDTDVKKISFAVLLP</sequence>
<dbReference type="PANTHER" id="PTHR16023">
    <property type="entry name" value="TAX1 BINDING PROTEIN-RELATED"/>
    <property type="match status" value="1"/>
</dbReference>
<dbReference type="GO" id="GO:0006661">
    <property type="term" value="P:phosphatidylinositol biosynthetic process"/>
    <property type="evidence" value="ECO:0007669"/>
    <property type="project" value="InterPro"/>
</dbReference>
<dbReference type="SUPFAM" id="SSF48371">
    <property type="entry name" value="ARM repeat"/>
    <property type="match status" value="1"/>
</dbReference>
<dbReference type="GeneID" id="24922988"/>
<dbReference type="OrthoDB" id="5574975at2759"/>
<dbReference type="Proteomes" id="UP000008312">
    <property type="component" value="Unassembled WGS sequence"/>
</dbReference>
<dbReference type="EMBL" id="FN668689">
    <property type="protein sequence ID" value="CBK25021.2"/>
    <property type="molecule type" value="Genomic_DNA"/>
</dbReference>
<evidence type="ECO:0000313" key="1">
    <source>
        <dbReference type="EMBL" id="CBK25021.2"/>
    </source>
</evidence>
<dbReference type="InterPro" id="IPR011989">
    <property type="entry name" value="ARM-like"/>
</dbReference>
<dbReference type="AlphaFoldDB" id="D8MAD2"/>
<dbReference type="RefSeq" id="XP_012899069.1">
    <property type="nucleotide sequence ID" value="XM_013043615.1"/>
</dbReference>
<dbReference type="Pfam" id="PF12755">
    <property type="entry name" value="Vac14_Fab1_bd"/>
    <property type="match status" value="1"/>
</dbReference>
<keyword evidence="2" id="KW-1185">Reference proteome</keyword>
<evidence type="ECO:0008006" key="3">
    <source>
        <dbReference type="Google" id="ProtNLM"/>
    </source>
</evidence>
<protein>
    <recommendedName>
        <fullName evidence="3">Clathrin/coatomer adaptor adaptin-like N-terminal domain-containing protein</fullName>
    </recommendedName>
</protein>
<dbReference type="InterPro" id="IPR026825">
    <property type="entry name" value="Vac14"/>
</dbReference>
<proteinExistence type="predicted"/>
<dbReference type="GO" id="GO:0070772">
    <property type="term" value="C:PAS complex"/>
    <property type="evidence" value="ECO:0007669"/>
    <property type="project" value="InterPro"/>
</dbReference>
<organism evidence="1">
    <name type="scientific">Blastocystis hominis</name>
    <dbReference type="NCBI Taxonomy" id="12968"/>
    <lineage>
        <taxon>Eukaryota</taxon>
        <taxon>Sar</taxon>
        <taxon>Stramenopiles</taxon>
        <taxon>Bigyra</taxon>
        <taxon>Opalozoa</taxon>
        <taxon>Opalinata</taxon>
        <taxon>Blastocystidae</taxon>
        <taxon>Blastocystis</taxon>
    </lineage>
</organism>